<accession>A0A7V1N2E3</accession>
<dbReference type="Proteomes" id="UP000886268">
    <property type="component" value="Unassembled WGS sequence"/>
</dbReference>
<sequence>MPIRIGTRGPKYGRCNICGEEGKLTEDHTPPKGCIKINLVDLHHIIEHLNVEQPKSKGRLSQNGVKYRTLCSKCNNNLLGGEYDPSFISFVNMIGNYLKSNIHLPPVMHVTTKPQRVMRSLLGHMCAQGVNRYDKGSITEPIKEYFQDQSKPLPDNIKIYYWPFPYSNHVMARDCVLMDLRIREPVVIWFLKFFPIGFLITFSESEKYRFGLAELSKWRDKDIDFEVDIPVYLNNIPHQFWPEAPTRTSVVIYGQEAIVAFDWKKLKKKLKS</sequence>
<name>A0A7V1N2E3_DESA2</name>
<dbReference type="EMBL" id="DRKW01000092">
    <property type="protein sequence ID" value="HEB73913.1"/>
    <property type="molecule type" value="Genomic_DNA"/>
</dbReference>
<evidence type="ECO:0000313" key="1">
    <source>
        <dbReference type="EMBL" id="HEB73913.1"/>
    </source>
</evidence>
<gene>
    <name evidence="1" type="ORF">ENJ03_01670</name>
</gene>
<protein>
    <recommendedName>
        <fullName evidence="2">HNH endonuclease</fullName>
    </recommendedName>
</protein>
<comment type="caution">
    <text evidence="1">The sequence shown here is derived from an EMBL/GenBank/DDBJ whole genome shotgun (WGS) entry which is preliminary data.</text>
</comment>
<organism evidence="1">
    <name type="scientific">Desulfofervidus auxilii</name>
    <dbReference type="NCBI Taxonomy" id="1621989"/>
    <lineage>
        <taxon>Bacteria</taxon>
        <taxon>Pseudomonadati</taxon>
        <taxon>Thermodesulfobacteriota</taxon>
        <taxon>Candidatus Desulfofervidia</taxon>
        <taxon>Candidatus Desulfofervidales</taxon>
        <taxon>Candidatus Desulfofervidaceae</taxon>
        <taxon>Candidatus Desulfofervidus</taxon>
    </lineage>
</organism>
<reference evidence="1" key="1">
    <citation type="journal article" date="2020" name="mSystems">
        <title>Genome- and Community-Level Interaction Insights into Carbon Utilization and Element Cycling Functions of Hydrothermarchaeota in Hydrothermal Sediment.</title>
        <authorList>
            <person name="Zhou Z."/>
            <person name="Liu Y."/>
            <person name="Xu W."/>
            <person name="Pan J."/>
            <person name="Luo Z.H."/>
            <person name="Li M."/>
        </authorList>
    </citation>
    <scope>NUCLEOTIDE SEQUENCE [LARGE SCALE GENOMIC DNA]</scope>
    <source>
        <strain evidence="1">HyVt-45</strain>
    </source>
</reference>
<evidence type="ECO:0008006" key="2">
    <source>
        <dbReference type="Google" id="ProtNLM"/>
    </source>
</evidence>
<proteinExistence type="predicted"/>
<dbReference type="AlphaFoldDB" id="A0A7V1N2E3"/>